<dbReference type="KEGG" id="smo:SELMODRAFT_90981"/>
<dbReference type="EMBL" id="GL377576">
    <property type="protein sequence ID" value="EFJ30039.1"/>
    <property type="molecule type" value="Genomic_DNA"/>
</dbReference>
<sequence length="313" mass="33575">MDFDFVDECRPNFRLQSNAGVPPQQGDPIVDRRHAAICVILGMSVLLCCAWVAAWSSIAQLVAAWIAVSLILGPLAPISLTAGDCSVGQGVIVAPLDPSPAPLAVDAAADKKISRSRKHAGAARAVDSSPQVDGTGGILEAQEGNASWNGTGESDGAVVEGEWSEEEVAFLRKQLAKHPRGTARRWQVIAQSFGGSRTVDNVIQMAKALADKKPGDEDAYAKFLAQRKEFEEGWQLVDEEDDPSPAPGNAGSVAWSDGEDKALLAGLKAFPKGTPSRWDRIQATVRGRSKSQCLKRYLELRDGFRSSKLRKES</sequence>
<dbReference type="InParanoid" id="D8RDK0"/>
<dbReference type="InterPro" id="IPR044634">
    <property type="entry name" value="Zuotin/DnaJC2"/>
</dbReference>
<accession>D8RDK0</accession>
<keyword evidence="2" id="KW-0472">Membrane</keyword>
<dbReference type="GO" id="GO:0051083">
    <property type="term" value="P:'de novo' cotranslational protein folding"/>
    <property type="evidence" value="ECO:0000318"/>
    <property type="project" value="GO_Central"/>
</dbReference>
<dbReference type="GO" id="GO:0005829">
    <property type="term" value="C:cytosol"/>
    <property type="evidence" value="ECO:0000318"/>
    <property type="project" value="GO_Central"/>
</dbReference>
<name>D8RDK0_SELML</name>
<dbReference type="Proteomes" id="UP000001514">
    <property type="component" value="Unassembled WGS sequence"/>
</dbReference>
<dbReference type="GO" id="GO:0043022">
    <property type="term" value="F:ribosome binding"/>
    <property type="evidence" value="ECO:0000318"/>
    <property type="project" value="GO_Central"/>
</dbReference>
<keyword evidence="2" id="KW-0812">Transmembrane</keyword>
<keyword evidence="2" id="KW-1133">Transmembrane helix</keyword>
<evidence type="ECO:0000313" key="5">
    <source>
        <dbReference type="Proteomes" id="UP000001514"/>
    </source>
</evidence>
<feature type="transmembrane region" description="Helical" evidence="2">
    <location>
        <begin position="34"/>
        <end position="54"/>
    </location>
</feature>
<reference evidence="4 5" key="1">
    <citation type="journal article" date="2011" name="Science">
        <title>The Selaginella genome identifies genetic changes associated with the evolution of vascular plants.</title>
        <authorList>
            <person name="Banks J.A."/>
            <person name="Nishiyama T."/>
            <person name="Hasebe M."/>
            <person name="Bowman J.L."/>
            <person name="Gribskov M."/>
            <person name="dePamphilis C."/>
            <person name="Albert V.A."/>
            <person name="Aono N."/>
            <person name="Aoyama T."/>
            <person name="Ambrose B.A."/>
            <person name="Ashton N.W."/>
            <person name="Axtell M.J."/>
            <person name="Barker E."/>
            <person name="Barker M.S."/>
            <person name="Bennetzen J.L."/>
            <person name="Bonawitz N.D."/>
            <person name="Chapple C."/>
            <person name="Cheng C."/>
            <person name="Correa L.G."/>
            <person name="Dacre M."/>
            <person name="DeBarry J."/>
            <person name="Dreyer I."/>
            <person name="Elias M."/>
            <person name="Engstrom E.M."/>
            <person name="Estelle M."/>
            <person name="Feng L."/>
            <person name="Finet C."/>
            <person name="Floyd S.K."/>
            <person name="Frommer W.B."/>
            <person name="Fujita T."/>
            <person name="Gramzow L."/>
            <person name="Gutensohn M."/>
            <person name="Harholt J."/>
            <person name="Hattori M."/>
            <person name="Heyl A."/>
            <person name="Hirai T."/>
            <person name="Hiwatashi Y."/>
            <person name="Ishikawa M."/>
            <person name="Iwata M."/>
            <person name="Karol K.G."/>
            <person name="Koehler B."/>
            <person name="Kolukisaoglu U."/>
            <person name="Kubo M."/>
            <person name="Kurata T."/>
            <person name="Lalonde S."/>
            <person name="Li K."/>
            <person name="Li Y."/>
            <person name="Litt A."/>
            <person name="Lyons E."/>
            <person name="Manning G."/>
            <person name="Maruyama T."/>
            <person name="Michael T.P."/>
            <person name="Mikami K."/>
            <person name="Miyazaki S."/>
            <person name="Morinaga S."/>
            <person name="Murata T."/>
            <person name="Mueller-Roeber B."/>
            <person name="Nelson D.R."/>
            <person name="Obara M."/>
            <person name="Oguri Y."/>
            <person name="Olmstead R.G."/>
            <person name="Onodera N."/>
            <person name="Petersen B.L."/>
            <person name="Pils B."/>
            <person name="Prigge M."/>
            <person name="Rensing S.A."/>
            <person name="Riano-Pachon D.M."/>
            <person name="Roberts A.W."/>
            <person name="Sato Y."/>
            <person name="Scheller H.V."/>
            <person name="Schulz B."/>
            <person name="Schulz C."/>
            <person name="Shakirov E.V."/>
            <person name="Shibagaki N."/>
            <person name="Shinohara N."/>
            <person name="Shippen D.E."/>
            <person name="Soerensen I."/>
            <person name="Sotooka R."/>
            <person name="Sugimoto N."/>
            <person name="Sugita M."/>
            <person name="Sumikawa N."/>
            <person name="Tanurdzic M."/>
            <person name="Theissen G."/>
            <person name="Ulvskov P."/>
            <person name="Wakazuki S."/>
            <person name="Weng J.K."/>
            <person name="Willats W.W."/>
            <person name="Wipf D."/>
            <person name="Wolf P.G."/>
            <person name="Yang L."/>
            <person name="Zimmer A.D."/>
            <person name="Zhu Q."/>
            <person name="Mitros T."/>
            <person name="Hellsten U."/>
            <person name="Loque D."/>
            <person name="Otillar R."/>
            <person name="Salamov A."/>
            <person name="Schmutz J."/>
            <person name="Shapiro H."/>
            <person name="Lindquist E."/>
            <person name="Lucas S."/>
            <person name="Rokhsar D."/>
            <person name="Grigoriev I.V."/>
        </authorList>
    </citation>
    <scope>NUCLEOTIDE SEQUENCE [LARGE SCALE GENOMIC DNA]</scope>
</reference>
<dbReference type="FunFam" id="1.10.10.60:FF:000416">
    <property type="entry name" value="Myb family transcription factor"/>
    <property type="match status" value="1"/>
</dbReference>
<organism evidence="5">
    <name type="scientific">Selaginella moellendorffii</name>
    <name type="common">Spikemoss</name>
    <dbReference type="NCBI Taxonomy" id="88036"/>
    <lineage>
        <taxon>Eukaryota</taxon>
        <taxon>Viridiplantae</taxon>
        <taxon>Streptophyta</taxon>
        <taxon>Embryophyta</taxon>
        <taxon>Tracheophyta</taxon>
        <taxon>Lycopodiopsida</taxon>
        <taxon>Selaginellales</taxon>
        <taxon>Selaginellaceae</taxon>
        <taxon>Selaginella</taxon>
    </lineage>
</organism>
<dbReference type="SMART" id="SM00717">
    <property type="entry name" value="SANT"/>
    <property type="match status" value="2"/>
</dbReference>
<feature type="transmembrane region" description="Helical" evidence="2">
    <location>
        <begin position="61"/>
        <end position="80"/>
    </location>
</feature>
<dbReference type="GO" id="GO:0006450">
    <property type="term" value="P:regulation of translational fidelity"/>
    <property type="evidence" value="ECO:0007669"/>
    <property type="project" value="InterPro"/>
</dbReference>
<dbReference type="OMA" id="AMRWERI"/>
<dbReference type="HOGENOM" id="CLU_077818_0_0_1"/>
<feature type="domain" description="Myb-like" evidence="3">
    <location>
        <begin position="255"/>
        <end position="301"/>
    </location>
</feature>
<proteinExistence type="predicted"/>
<dbReference type="FunCoup" id="D8RDK0">
    <property type="interactions" value="1830"/>
</dbReference>
<protein>
    <recommendedName>
        <fullName evidence="3">Myb-like domain-containing protein</fullName>
    </recommendedName>
</protein>
<dbReference type="SUPFAM" id="SSF46689">
    <property type="entry name" value="Homeodomain-like"/>
    <property type="match status" value="2"/>
</dbReference>
<dbReference type="AlphaFoldDB" id="D8RDK0"/>
<dbReference type="CDD" id="cd00167">
    <property type="entry name" value="SANT"/>
    <property type="match status" value="2"/>
</dbReference>
<dbReference type="Gene3D" id="1.10.10.60">
    <property type="entry name" value="Homeodomain-like"/>
    <property type="match status" value="2"/>
</dbReference>
<dbReference type="InterPro" id="IPR001005">
    <property type="entry name" value="SANT/Myb"/>
</dbReference>
<dbReference type="InterPro" id="IPR009057">
    <property type="entry name" value="Homeodomain-like_sf"/>
</dbReference>
<dbReference type="PANTHER" id="PTHR43999">
    <property type="entry name" value="DNAJ HOMOLOG SUBFAMILY C MEMBER 2"/>
    <property type="match status" value="1"/>
</dbReference>
<dbReference type="PROSITE" id="PS50090">
    <property type="entry name" value="MYB_LIKE"/>
    <property type="match status" value="1"/>
</dbReference>
<dbReference type="GO" id="GO:0030544">
    <property type="term" value="F:Hsp70 protein binding"/>
    <property type="evidence" value="ECO:0000318"/>
    <property type="project" value="GO_Central"/>
</dbReference>
<evidence type="ECO:0000256" key="2">
    <source>
        <dbReference type="SAM" id="Phobius"/>
    </source>
</evidence>
<evidence type="ECO:0000313" key="4">
    <source>
        <dbReference type="EMBL" id="EFJ30039.1"/>
    </source>
</evidence>
<feature type="region of interest" description="Disordered" evidence="1">
    <location>
        <begin position="119"/>
        <end position="156"/>
    </location>
</feature>
<dbReference type="STRING" id="88036.D8RDK0"/>
<dbReference type="Pfam" id="PF23082">
    <property type="entry name" value="Myb_DNA-binding_2"/>
    <property type="match status" value="2"/>
</dbReference>
<dbReference type="eggNOG" id="KOG0724">
    <property type="taxonomic scope" value="Eukaryota"/>
</dbReference>
<evidence type="ECO:0000259" key="3">
    <source>
        <dbReference type="PROSITE" id="PS50090"/>
    </source>
</evidence>
<dbReference type="PANTHER" id="PTHR43999:SF3">
    <property type="entry name" value="TRANSCRIPTION FACTOR MAMYB"/>
    <property type="match status" value="1"/>
</dbReference>
<keyword evidence="5" id="KW-1185">Reference proteome</keyword>
<gene>
    <name evidence="4" type="ORF">SELMODRAFT_90981</name>
</gene>
<dbReference type="Gramene" id="EFJ30039">
    <property type="protein sequence ID" value="EFJ30039"/>
    <property type="gene ID" value="SELMODRAFT_90981"/>
</dbReference>
<evidence type="ECO:0000256" key="1">
    <source>
        <dbReference type="SAM" id="MobiDB-lite"/>
    </source>
</evidence>